<gene>
    <name evidence="3" type="ORF">E0Z10_g4888</name>
</gene>
<dbReference type="STRING" id="37992.A0A4Z0YK33"/>
<organism evidence="3 4">
    <name type="scientific">Xylaria hypoxylon</name>
    <dbReference type="NCBI Taxonomy" id="37992"/>
    <lineage>
        <taxon>Eukaryota</taxon>
        <taxon>Fungi</taxon>
        <taxon>Dikarya</taxon>
        <taxon>Ascomycota</taxon>
        <taxon>Pezizomycotina</taxon>
        <taxon>Sordariomycetes</taxon>
        <taxon>Xylariomycetidae</taxon>
        <taxon>Xylariales</taxon>
        <taxon>Xylariaceae</taxon>
        <taxon>Xylaria</taxon>
    </lineage>
</organism>
<dbReference type="EMBL" id="SKBN01000081">
    <property type="protein sequence ID" value="TGJ83887.1"/>
    <property type="molecule type" value="Genomic_DNA"/>
</dbReference>
<evidence type="ECO:0000256" key="1">
    <source>
        <dbReference type="SAM" id="Phobius"/>
    </source>
</evidence>
<name>A0A4Z0YK33_9PEZI</name>
<protein>
    <submittedName>
        <fullName evidence="3">Uncharacterized protein</fullName>
    </submittedName>
</protein>
<dbReference type="Proteomes" id="UP000297716">
    <property type="component" value="Unassembled WGS sequence"/>
</dbReference>
<feature type="transmembrane region" description="Helical" evidence="1">
    <location>
        <begin position="174"/>
        <end position="195"/>
    </location>
</feature>
<sequence length="200" mass="21402">MQFSTFVLAALSMGSAIASPVVGNFPFDNARKAVSEAKTNIQQQLVQINILSNNRSPNTETVTNIQNSLLAIGQSMNGLIVPVTALNQAGSAPLSKEQLAAVPQFQSDFQNILVNIDLIGKRVTSSNLNKASIAQVKPQLQWTLATVGPVSQPIISFINVYAPKYATYKTWTPYLVNIQALIIVVLGPIAVALGIDISIL</sequence>
<feature type="signal peptide" evidence="2">
    <location>
        <begin position="1"/>
        <end position="18"/>
    </location>
</feature>
<evidence type="ECO:0000313" key="4">
    <source>
        <dbReference type="Proteomes" id="UP000297716"/>
    </source>
</evidence>
<keyword evidence="4" id="KW-1185">Reference proteome</keyword>
<keyword evidence="1" id="KW-0472">Membrane</keyword>
<keyword evidence="2" id="KW-0732">Signal</keyword>
<reference evidence="3 4" key="1">
    <citation type="submission" date="2019-03" db="EMBL/GenBank/DDBJ databases">
        <title>Draft genome sequence of Xylaria hypoxylon DSM 108379, a ubiquitous saprotrophic-parasitic fungi on hardwood.</title>
        <authorList>
            <person name="Buettner E."/>
            <person name="Leonhardt S."/>
            <person name="Gebauer A.M."/>
            <person name="Liers C."/>
            <person name="Hofrichter M."/>
            <person name="Kellner H."/>
        </authorList>
    </citation>
    <scope>NUCLEOTIDE SEQUENCE [LARGE SCALE GENOMIC DNA]</scope>
    <source>
        <strain evidence="3 4">DSM 108379</strain>
    </source>
</reference>
<dbReference type="AlphaFoldDB" id="A0A4Z0YK33"/>
<evidence type="ECO:0000256" key="2">
    <source>
        <dbReference type="SAM" id="SignalP"/>
    </source>
</evidence>
<dbReference type="OrthoDB" id="4760103at2759"/>
<evidence type="ECO:0000313" key="3">
    <source>
        <dbReference type="EMBL" id="TGJ83887.1"/>
    </source>
</evidence>
<keyword evidence="1" id="KW-1133">Transmembrane helix</keyword>
<feature type="chain" id="PRO_5021432848" evidence="2">
    <location>
        <begin position="19"/>
        <end position="200"/>
    </location>
</feature>
<accession>A0A4Z0YK33</accession>
<comment type="caution">
    <text evidence="3">The sequence shown here is derived from an EMBL/GenBank/DDBJ whole genome shotgun (WGS) entry which is preliminary data.</text>
</comment>
<keyword evidence="1" id="KW-0812">Transmembrane</keyword>
<proteinExistence type="predicted"/>